<reference evidence="1" key="1">
    <citation type="submission" date="2020-08" db="EMBL/GenBank/DDBJ databases">
        <title>Genome public.</title>
        <authorList>
            <person name="Liu C."/>
            <person name="Sun Q."/>
        </authorList>
    </citation>
    <scope>NUCLEOTIDE SEQUENCE</scope>
    <source>
        <strain evidence="1">NSJ-31</strain>
    </source>
</reference>
<dbReference type="RefSeq" id="WP_249282551.1">
    <property type="nucleotide sequence ID" value="NZ_JACRST010000006.1"/>
</dbReference>
<dbReference type="AlphaFoldDB" id="A0A926DZL6"/>
<protein>
    <submittedName>
        <fullName evidence="1">Uncharacterized protein</fullName>
    </submittedName>
</protein>
<accession>A0A926DZL6</accession>
<dbReference type="EMBL" id="JACRST010000006">
    <property type="protein sequence ID" value="MBC8546472.1"/>
    <property type="molecule type" value="Genomic_DNA"/>
</dbReference>
<gene>
    <name evidence="1" type="ORF">H8711_05930</name>
</gene>
<dbReference type="CDD" id="cd11539">
    <property type="entry name" value="NTP-PPase_u2"/>
    <property type="match status" value="1"/>
</dbReference>
<evidence type="ECO:0000313" key="1">
    <source>
        <dbReference type="EMBL" id="MBC8546472.1"/>
    </source>
</evidence>
<dbReference type="SUPFAM" id="SSF101386">
    <property type="entry name" value="all-alpha NTP pyrophosphatases"/>
    <property type="match status" value="1"/>
</dbReference>
<proteinExistence type="predicted"/>
<sequence>MGETYKAALELWGAEAQTLMAMEEMAELQKELCKHARGKENRKEIAEEIADVRIMLDQMAILHDCEELAGKFKEQKIERLGKLIRRKKGAEEGRSNADRIRAMDNGELAMLLCSADFCECCKYEQGGICCYIEEYPDSGPYDGCVQTAEEWLRNPADMREE</sequence>
<organism evidence="1 2">
    <name type="scientific">Ligaoa zhengdingensis</name>
    <dbReference type="NCBI Taxonomy" id="2763658"/>
    <lineage>
        <taxon>Bacteria</taxon>
        <taxon>Bacillati</taxon>
        <taxon>Bacillota</taxon>
        <taxon>Clostridia</taxon>
        <taxon>Eubacteriales</taxon>
        <taxon>Oscillospiraceae</taxon>
        <taxon>Ligaoa</taxon>
    </lineage>
</organism>
<comment type="caution">
    <text evidence="1">The sequence shown here is derived from an EMBL/GenBank/DDBJ whole genome shotgun (WGS) entry which is preliminary data.</text>
</comment>
<dbReference type="Proteomes" id="UP000653127">
    <property type="component" value="Unassembled WGS sequence"/>
</dbReference>
<name>A0A926DZL6_9FIRM</name>
<keyword evidence="2" id="KW-1185">Reference proteome</keyword>
<evidence type="ECO:0000313" key="2">
    <source>
        <dbReference type="Proteomes" id="UP000653127"/>
    </source>
</evidence>